<keyword evidence="5 7" id="KW-0408">Iron</keyword>
<protein>
    <recommendedName>
        <fullName evidence="10">Cysteine dioxygenase</fullName>
    </recommendedName>
</protein>
<dbReference type="Pfam" id="PF05995">
    <property type="entry name" value="CDO_I"/>
    <property type="match status" value="1"/>
</dbReference>
<keyword evidence="3" id="KW-0223">Dioxygenase</keyword>
<dbReference type="PANTHER" id="PTHR12918">
    <property type="entry name" value="CYSTEINE DIOXYGENASE"/>
    <property type="match status" value="1"/>
</dbReference>
<gene>
    <name evidence="8" type="ORF">BWR60_32075</name>
</gene>
<accession>A0A211Z3K2</accession>
<dbReference type="InterPro" id="IPR014710">
    <property type="entry name" value="RmlC-like_jellyroll"/>
</dbReference>
<dbReference type="RefSeq" id="WP_088156720.1">
    <property type="nucleotide sequence ID" value="NZ_NHON01000115.1"/>
</dbReference>
<evidence type="ECO:0000256" key="5">
    <source>
        <dbReference type="ARBA" id="ARBA00023004"/>
    </source>
</evidence>
<evidence type="ECO:0000256" key="7">
    <source>
        <dbReference type="PIRSR" id="PIRSR610300-51"/>
    </source>
</evidence>
<evidence type="ECO:0000256" key="6">
    <source>
        <dbReference type="PIRSR" id="PIRSR610300-50"/>
    </source>
</evidence>
<feature type="binding site" evidence="7">
    <location>
        <position position="136"/>
    </location>
    <ligand>
        <name>Fe cation</name>
        <dbReference type="ChEBI" id="CHEBI:24875"/>
        <note>catalytic</note>
    </ligand>
</feature>
<dbReference type="GO" id="GO:0016702">
    <property type="term" value="F:oxidoreductase activity, acting on single donors with incorporation of molecular oxygen, incorporation of two atoms of oxygen"/>
    <property type="evidence" value="ECO:0007669"/>
    <property type="project" value="InterPro"/>
</dbReference>
<evidence type="ECO:0008006" key="10">
    <source>
        <dbReference type="Google" id="ProtNLM"/>
    </source>
</evidence>
<dbReference type="STRING" id="1122125.GCA_000423185_04346"/>
<evidence type="ECO:0000256" key="2">
    <source>
        <dbReference type="ARBA" id="ARBA00022723"/>
    </source>
</evidence>
<dbReference type="InterPro" id="IPR010300">
    <property type="entry name" value="CDO_1"/>
</dbReference>
<name>A0A211Z3K2_9PROT</name>
<dbReference type="OrthoDB" id="7059163at2"/>
<dbReference type="Gene3D" id="2.60.120.10">
    <property type="entry name" value="Jelly Rolls"/>
    <property type="match status" value="1"/>
</dbReference>
<sequence>MTHAAAADAVRPAARWQGATLKTLPDFGGSAEAVLEHFTAHPELVCDLDLMWRPGRYARNLLWNDARRSVWAMVWDRGARTAIHDHHCPCAFGIIRGSLSEFRFRALDEVRVARTSEALHRPGDMASLETTGPNIHQMVNDGDAVAISLHVYGFDHRVHESSVDREYLLAQA</sequence>
<dbReference type="AlphaFoldDB" id="A0A211Z3K2"/>
<feature type="binding site" evidence="7">
    <location>
        <position position="84"/>
    </location>
    <ligand>
        <name>Fe cation</name>
        <dbReference type="ChEBI" id="CHEBI:24875"/>
        <note>catalytic</note>
    </ligand>
</feature>
<dbReference type="InterPro" id="IPR011051">
    <property type="entry name" value="RmlC_Cupin_sf"/>
</dbReference>
<evidence type="ECO:0000313" key="9">
    <source>
        <dbReference type="Proteomes" id="UP000196655"/>
    </source>
</evidence>
<dbReference type="Proteomes" id="UP000196655">
    <property type="component" value="Unassembled WGS sequence"/>
</dbReference>
<keyword evidence="4" id="KW-0560">Oxidoreductase</keyword>
<evidence type="ECO:0000256" key="3">
    <source>
        <dbReference type="ARBA" id="ARBA00022964"/>
    </source>
</evidence>
<keyword evidence="6" id="KW-0883">Thioether bond</keyword>
<evidence type="ECO:0000256" key="4">
    <source>
        <dbReference type="ARBA" id="ARBA00023002"/>
    </source>
</evidence>
<organism evidence="8 9">
    <name type="scientific">Inquilinus limosus</name>
    <dbReference type="NCBI Taxonomy" id="171674"/>
    <lineage>
        <taxon>Bacteria</taxon>
        <taxon>Pseudomonadati</taxon>
        <taxon>Pseudomonadota</taxon>
        <taxon>Alphaproteobacteria</taxon>
        <taxon>Rhodospirillales</taxon>
        <taxon>Rhodospirillaceae</taxon>
        <taxon>Inquilinus</taxon>
    </lineage>
</organism>
<feature type="cross-link" description="3'-(S-cysteinyl)-tyrosine (Cys-Tyr)" evidence="6">
    <location>
        <begin position="90"/>
        <end position="152"/>
    </location>
</feature>
<dbReference type="CDD" id="cd10548">
    <property type="entry name" value="cupin_CDO"/>
    <property type="match status" value="1"/>
</dbReference>
<dbReference type="SUPFAM" id="SSF51182">
    <property type="entry name" value="RmlC-like cupins"/>
    <property type="match status" value="1"/>
</dbReference>
<dbReference type="GO" id="GO:0008198">
    <property type="term" value="F:ferrous iron binding"/>
    <property type="evidence" value="ECO:0007669"/>
    <property type="project" value="TreeGrafter"/>
</dbReference>
<evidence type="ECO:0000313" key="8">
    <source>
        <dbReference type="EMBL" id="OWJ59851.1"/>
    </source>
</evidence>
<comment type="similarity">
    <text evidence="1">Belongs to the cysteine dioxygenase family.</text>
</comment>
<comment type="caution">
    <text evidence="8">The sequence shown here is derived from an EMBL/GenBank/DDBJ whole genome shotgun (WGS) entry which is preliminary data.</text>
</comment>
<evidence type="ECO:0000256" key="1">
    <source>
        <dbReference type="ARBA" id="ARBA00006622"/>
    </source>
</evidence>
<keyword evidence="2 7" id="KW-0479">Metal-binding</keyword>
<proteinExistence type="inferred from homology"/>
<dbReference type="PANTHER" id="PTHR12918:SF1">
    <property type="entry name" value="CYSTEINE DIOXYGENASE TYPE 1"/>
    <property type="match status" value="1"/>
</dbReference>
<reference evidence="9" key="1">
    <citation type="submission" date="2017-05" db="EMBL/GenBank/DDBJ databases">
        <authorList>
            <person name="Macchi M."/>
            <person name="Festa S."/>
            <person name="Coppotelli B.M."/>
            <person name="Morelli I.S."/>
        </authorList>
    </citation>
    <scope>NUCLEOTIDE SEQUENCE [LARGE SCALE GENOMIC DNA]</scope>
    <source>
        <strain evidence="9">I</strain>
    </source>
</reference>
<keyword evidence="9" id="KW-1185">Reference proteome</keyword>
<feature type="binding site" evidence="7">
    <location>
        <position position="86"/>
    </location>
    <ligand>
        <name>Fe cation</name>
        <dbReference type="ChEBI" id="CHEBI:24875"/>
        <note>catalytic</note>
    </ligand>
</feature>
<dbReference type="EMBL" id="NHON01000115">
    <property type="protein sequence ID" value="OWJ59851.1"/>
    <property type="molecule type" value="Genomic_DNA"/>
</dbReference>